<dbReference type="Gene3D" id="3.80.10.10">
    <property type="entry name" value="Ribonuclease Inhibitor"/>
    <property type="match status" value="2"/>
</dbReference>
<dbReference type="SUPFAM" id="SSF52047">
    <property type="entry name" value="RNI-like"/>
    <property type="match status" value="1"/>
</dbReference>
<keyword evidence="1" id="KW-0732">Signal</keyword>
<dbReference type="Proteomes" id="UP001152797">
    <property type="component" value="Unassembled WGS sequence"/>
</dbReference>
<reference evidence="3 4" key="2">
    <citation type="submission" date="2024-05" db="EMBL/GenBank/DDBJ databases">
        <authorList>
            <person name="Chen Y."/>
            <person name="Shah S."/>
            <person name="Dougan E. K."/>
            <person name="Thang M."/>
            <person name="Chan C."/>
        </authorList>
    </citation>
    <scope>NUCLEOTIDE SEQUENCE [LARGE SCALE GENOMIC DNA]</scope>
</reference>
<dbReference type="PANTHER" id="PTHR13318:SF105">
    <property type="entry name" value="F-BOX_LRR-REPEAT PROTEIN 3"/>
    <property type="match status" value="1"/>
</dbReference>
<sequence>MATSPLLQLHKLLLCLEWLPTWSLLQAEICCKELRKLSWQRGLFPKLQLSDLCFRGSFQLLLLWLEKRASYAAGNRLAHLESIDLHRLPMLTDQHVHRLLKLCPNLRSLNLSGNEESLTEKVLDILREMRPSCLQTLALPLLRASHFRIVCTLGVFPSLTKLELPLHVPVTSAIVKAEALQSLRLYGPLQDDLMDLIGSGKLAHLEELFLSTCPSRVVASAAKACPLRAVGIPVDPPCAAKELAEIIQATGKRLESLSIPSRVQPLVGPDLGALLAEHCPNLSTLCINSEKVLTGNGVMKLMQSCLKLHTLELAYVQGHCVQPDSDLSRPVTPSMRRWLEISSCQFQSISESPMAHWLDGTLVEIKLERLPLFSPSEEEVQKMVTACQDGLWRLRLAHLPRLPDWALSDFLCIPVQCLELCALELCSEALHQIPKLKGLKQLVLQSLKVSSAQRAEDALLEVVQQCEKLRKLDLYQMHGVVTDRLCLALMHSNRDWRFGKGLRYLRLDLRYGQASEEVLQALKATSLVPTQIRIIPQDKSQQMSVLPKVVRAQAQIRGFLVRRQPLPQSQWSIFSIFSMFSRFWSMSLQKRDRSCFSQLCGSQ</sequence>
<feature type="signal peptide" evidence="1">
    <location>
        <begin position="1"/>
        <end position="27"/>
    </location>
</feature>
<name>A0A9P1GNQ6_9DINO</name>
<proteinExistence type="predicted"/>
<dbReference type="OrthoDB" id="437082at2759"/>
<dbReference type="AlphaFoldDB" id="A0A9P1GNQ6"/>
<dbReference type="EMBL" id="CAMXCT010006681">
    <property type="protein sequence ID" value="CAI4018210.1"/>
    <property type="molecule type" value="Genomic_DNA"/>
</dbReference>
<dbReference type="InterPro" id="IPR006553">
    <property type="entry name" value="Leu-rich_rpt_Cys-con_subtyp"/>
</dbReference>
<gene>
    <name evidence="2" type="ORF">C1SCF055_LOCUS42802</name>
</gene>
<keyword evidence="4" id="KW-1185">Reference proteome</keyword>
<dbReference type="EMBL" id="CAMXCT030006681">
    <property type="protein sequence ID" value="CAL4805522.1"/>
    <property type="molecule type" value="Genomic_DNA"/>
</dbReference>
<dbReference type="GO" id="GO:0031146">
    <property type="term" value="P:SCF-dependent proteasomal ubiquitin-dependent protein catabolic process"/>
    <property type="evidence" value="ECO:0007669"/>
    <property type="project" value="TreeGrafter"/>
</dbReference>
<evidence type="ECO:0000256" key="1">
    <source>
        <dbReference type="SAM" id="SignalP"/>
    </source>
</evidence>
<dbReference type="PANTHER" id="PTHR13318">
    <property type="entry name" value="PARTNER OF PAIRED, ISOFORM B-RELATED"/>
    <property type="match status" value="1"/>
</dbReference>
<dbReference type="SMART" id="SM00367">
    <property type="entry name" value="LRR_CC"/>
    <property type="match status" value="4"/>
</dbReference>
<dbReference type="EMBL" id="CAMXCT020006681">
    <property type="protein sequence ID" value="CAL1171585.1"/>
    <property type="molecule type" value="Genomic_DNA"/>
</dbReference>
<dbReference type="InterPro" id="IPR032675">
    <property type="entry name" value="LRR_dom_sf"/>
</dbReference>
<evidence type="ECO:0000313" key="4">
    <source>
        <dbReference type="Proteomes" id="UP001152797"/>
    </source>
</evidence>
<accession>A0A9P1GNQ6</accession>
<feature type="chain" id="PRO_5043273050" evidence="1">
    <location>
        <begin position="28"/>
        <end position="603"/>
    </location>
</feature>
<evidence type="ECO:0000313" key="3">
    <source>
        <dbReference type="EMBL" id="CAL4805522.1"/>
    </source>
</evidence>
<reference evidence="2" key="1">
    <citation type="submission" date="2022-10" db="EMBL/GenBank/DDBJ databases">
        <authorList>
            <person name="Chen Y."/>
            <person name="Dougan E. K."/>
            <person name="Chan C."/>
            <person name="Rhodes N."/>
            <person name="Thang M."/>
        </authorList>
    </citation>
    <scope>NUCLEOTIDE SEQUENCE</scope>
</reference>
<evidence type="ECO:0000313" key="2">
    <source>
        <dbReference type="EMBL" id="CAI4018210.1"/>
    </source>
</evidence>
<protein>
    <submittedName>
        <fullName evidence="2">Uncharacterized protein</fullName>
    </submittedName>
</protein>
<organism evidence="2">
    <name type="scientific">Cladocopium goreaui</name>
    <dbReference type="NCBI Taxonomy" id="2562237"/>
    <lineage>
        <taxon>Eukaryota</taxon>
        <taxon>Sar</taxon>
        <taxon>Alveolata</taxon>
        <taxon>Dinophyceae</taxon>
        <taxon>Suessiales</taxon>
        <taxon>Symbiodiniaceae</taxon>
        <taxon>Cladocopium</taxon>
    </lineage>
</organism>
<dbReference type="GO" id="GO:0019005">
    <property type="term" value="C:SCF ubiquitin ligase complex"/>
    <property type="evidence" value="ECO:0007669"/>
    <property type="project" value="TreeGrafter"/>
</dbReference>
<comment type="caution">
    <text evidence="2">The sequence shown here is derived from an EMBL/GenBank/DDBJ whole genome shotgun (WGS) entry which is preliminary data.</text>
</comment>